<keyword evidence="2" id="KW-1133">Transmembrane helix</keyword>
<sequence length="290" mass="30174">MDRIEQLMKNAKPNVPEPGTTPGVLPSRSHVFSDDPNVVSLADRKPRRKGWAATTGVVLAAAAVIGAVVVAGNLVPQSAPAPATTDTPTVTATPTPTPTASPTVTPSATASPTPTTTPTETPAWTPSPTSTTVVTPIPAPTTAPPATAPAGPAAGACTPDNIDIRRNDQVQAIKPIPANEQQYYTVLGCAEGWLAYSISDEGIRAIGLDGGNVYFNFATLQSNGRYLTDFTQLWTSVHNWDFLAYDVQNGKYATVQEGMDAQFATYGIPVRLRTQLVGPGPTAPTGTGTP</sequence>
<evidence type="ECO:0000256" key="1">
    <source>
        <dbReference type="SAM" id="MobiDB-lite"/>
    </source>
</evidence>
<comment type="caution">
    <text evidence="3">The sequence shown here is derived from an EMBL/GenBank/DDBJ whole genome shotgun (WGS) entry which is preliminary data.</text>
</comment>
<keyword evidence="4" id="KW-1185">Reference proteome</keyword>
<evidence type="ECO:0000256" key="2">
    <source>
        <dbReference type="SAM" id="Phobius"/>
    </source>
</evidence>
<reference evidence="3 4" key="1">
    <citation type="submission" date="2023-07" db="EMBL/GenBank/DDBJ databases">
        <title>Sorghum-associated microbial communities from plants grown in Nebraska, USA.</title>
        <authorList>
            <person name="Schachtman D."/>
        </authorList>
    </citation>
    <scope>NUCLEOTIDE SEQUENCE [LARGE SCALE GENOMIC DNA]</scope>
    <source>
        <strain evidence="3 4">CC523</strain>
    </source>
</reference>
<feature type="region of interest" description="Disordered" evidence="1">
    <location>
        <begin position="79"/>
        <end position="133"/>
    </location>
</feature>
<gene>
    <name evidence="3" type="ORF">J2T10_004097</name>
</gene>
<keyword evidence="2" id="KW-0472">Membrane</keyword>
<organism evidence="3 4">
    <name type="scientific">Paenarthrobacter nicotinovorans</name>
    <name type="common">Arthrobacter nicotinovorans</name>
    <dbReference type="NCBI Taxonomy" id="29320"/>
    <lineage>
        <taxon>Bacteria</taxon>
        <taxon>Bacillati</taxon>
        <taxon>Actinomycetota</taxon>
        <taxon>Actinomycetes</taxon>
        <taxon>Micrococcales</taxon>
        <taxon>Micrococcaceae</taxon>
        <taxon>Paenarthrobacter</taxon>
    </lineage>
</organism>
<evidence type="ECO:0000313" key="3">
    <source>
        <dbReference type="EMBL" id="MDQ0104423.1"/>
    </source>
</evidence>
<name>A0ABT9TRW2_PAENI</name>
<feature type="region of interest" description="Disordered" evidence="1">
    <location>
        <begin position="1"/>
        <end position="35"/>
    </location>
</feature>
<evidence type="ECO:0000313" key="4">
    <source>
        <dbReference type="Proteomes" id="UP001244563"/>
    </source>
</evidence>
<dbReference type="Proteomes" id="UP001244563">
    <property type="component" value="Unassembled WGS sequence"/>
</dbReference>
<dbReference type="RefSeq" id="WP_306879631.1">
    <property type="nucleotide sequence ID" value="NZ_JAUSSW010000016.1"/>
</dbReference>
<protein>
    <submittedName>
        <fullName evidence="3">Uncharacterized protein</fullName>
    </submittedName>
</protein>
<dbReference type="EMBL" id="JAUSSW010000016">
    <property type="protein sequence ID" value="MDQ0104423.1"/>
    <property type="molecule type" value="Genomic_DNA"/>
</dbReference>
<proteinExistence type="predicted"/>
<accession>A0ABT9TRW2</accession>
<keyword evidence="2" id="KW-0812">Transmembrane</keyword>
<feature type="transmembrane region" description="Helical" evidence="2">
    <location>
        <begin position="51"/>
        <end position="75"/>
    </location>
</feature>